<dbReference type="AlphaFoldDB" id="A0A5S6QMQ4"/>
<sequence>MMGVKQGNKRRQRTVKSRAERRRSAQPIVNKGEMLAGHWRLISKIGNGGFREVHTVRDAQRKLVMATKVAIDKIKEGVSLERQVRIMRALTRSQHICKAYWRGVDGTIRYVIITLAGLSLEYLRYQRLRRKFTQPTVLTLFKSASWQSRSCMALDMSTGTLSPRIPPSAAAEAVEKFCCSTLV</sequence>
<reference evidence="3" key="1">
    <citation type="submission" date="2019-12" db="UniProtKB">
        <authorList>
            <consortium name="WormBaseParasite"/>
        </authorList>
    </citation>
    <scope>IDENTIFICATION</scope>
</reference>
<dbReference type="Proteomes" id="UP000046395">
    <property type="component" value="Unassembled WGS sequence"/>
</dbReference>
<organism evidence="2 3">
    <name type="scientific">Trichuris muris</name>
    <name type="common">Mouse whipworm</name>
    <dbReference type="NCBI Taxonomy" id="70415"/>
    <lineage>
        <taxon>Eukaryota</taxon>
        <taxon>Metazoa</taxon>
        <taxon>Ecdysozoa</taxon>
        <taxon>Nematoda</taxon>
        <taxon>Enoplea</taxon>
        <taxon>Dorylaimia</taxon>
        <taxon>Trichinellida</taxon>
        <taxon>Trichuridae</taxon>
        <taxon>Trichuris</taxon>
    </lineage>
</organism>
<protein>
    <submittedName>
        <fullName evidence="3">Protein kinase domain-containing protein</fullName>
    </submittedName>
</protein>
<accession>A0A5S6QMQ4</accession>
<evidence type="ECO:0000313" key="3">
    <source>
        <dbReference type="WBParaSite" id="TMUE_2000008483.1"/>
    </source>
</evidence>
<feature type="region of interest" description="Disordered" evidence="1">
    <location>
        <begin position="1"/>
        <end position="27"/>
    </location>
</feature>
<feature type="compositionally biased region" description="Basic residues" evidence="1">
    <location>
        <begin position="7"/>
        <end position="21"/>
    </location>
</feature>
<evidence type="ECO:0000313" key="2">
    <source>
        <dbReference type="Proteomes" id="UP000046395"/>
    </source>
</evidence>
<name>A0A5S6QMQ4_TRIMR</name>
<dbReference type="InterPro" id="IPR011009">
    <property type="entry name" value="Kinase-like_dom_sf"/>
</dbReference>
<dbReference type="STRING" id="70415.A0A5S6QMQ4"/>
<dbReference type="SUPFAM" id="SSF56112">
    <property type="entry name" value="Protein kinase-like (PK-like)"/>
    <property type="match status" value="1"/>
</dbReference>
<proteinExistence type="predicted"/>
<evidence type="ECO:0000256" key="1">
    <source>
        <dbReference type="SAM" id="MobiDB-lite"/>
    </source>
</evidence>
<dbReference type="Gene3D" id="1.10.510.10">
    <property type="entry name" value="Transferase(Phosphotransferase) domain 1"/>
    <property type="match status" value="1"/>
</dbReference>
<keyword evidence="2" id="KW-1185">Reference proteome</keyword>
<dbReference type="WBParaSite" id="TMUE_2000008483.1">
    <property type="protein sequence ID" value="TMUE_2000008483.1"/>
    <property type="gene ID" value="WBGene00300294"/>
</dbReference>